<dbReference type="Pfam" id="PF04149">
    <property type="entry name" value="DUF397"/>
    <property type="match status" value="1"/>
</dbReference>
<name>A0A919CWS1_9ACTN</name>
<evidence type="ECO:0000256" key="1">
    <source>
        <dbReference type="SAM" id="MobiDB-lite"/>
    </source>
</evidence>
<feature type="domain" description="DUF397" evidence="2">
    <location>
        <begin position="10"/>
        <end position="43"/>
    </location>
</feature>
<organism evidence="3 4">
    <name type="scientific">Streptomyces naganishii JCM 4654</name>
    <dbReference type="NCBI Taxonomy" id="1306179"/>
    <lineage>
        <taxon>Bacteria</taxon>
        <taxon>Bacillati</taxon>
        <taxon>Actinomycetota</taxon>
        <taxon>Actinomycetes</taxon>
        <taxon>Kitasatosporales</taxon>
        <taxon>Streptomycetaceae</taxon>
        <taxon>Streptomyces</taxon>
    </lineage>
</organism>
<evidence type="ECO:0000313" key="3">
    <source>
        <dbReference type="EMBL" id="GHD92559.1"/>
    </source>
</evidence>
<feature type="region of interest" description="Disordered" evidence="1">
    <location>
        <begin position="1"/>
        <end position="22"/>
    </location>
</feature>
<dbReference type="RefSeq" id="WP_190179733.1">
    <property type="nucleotide sequence ID" value="NZ_BMVF01000012.1"/>
</dbReference>
<dbReference type="Proteomes" id="UP000608955">
    <property type="component" value="Unassembled WGS sequence"/>
</dbReference>
<evidence type="ECO:0000313" key="4">
    <source>
        <dbReference type="Proteomes" id="UP000608955"/>
    </source>
</evidence>
<dbReference type="EMBL" id="BMVF01000012">
    <property type="protein sequence ID" value="GHD92559.1"/>
    <property type="molecule type" value="Genomic_DNA"/>
</dbReference>
<evidence type="ECO:0000259" key="2">
    <source>
        <dbReference type="Pfam" id="PF04149"/>
    </source>
</evidence>
<reference evidence="3" key="2">
    <citation type="submission" date="2020-09" db="EMBL/GenBank/DDBJ databases">
        <authorList>
            <person name="Sun Q."/>
            <person name="Ohkuma M."/>
        </authorList>
    </citation>
    <scope>NUCLEOTIDE SEQUENCE</scope>
    <source>
        <strain evidence="3">JCM 4654</strain>
    </source>
</reference>
<protein>
    <recommendedName>
        <fullName evidence="2">DUF397 domain-containing protein</fullName>
    </recommendedName>
</protein>
<keyword evidence="4" id="KW-1185">Reference proteome</keyword>
<gene>
    <name evidence="3" type="ORF">GCM10010508_46030</name>
</gene>
<comment type="caution">
    <text evidence="3">The sequence shown here is derived from an EMBL/GenBank/DDBJ whole genome shotgun (WGS) entry which is preliminary data.</text>
</comment>
<dbReference type="InterPro" id="IPR007278">
    <property type="entry name" value="DUF397"/>
</dbReference>
<dbReference type="AlphaFoldDB" id="A0A919CWS1"/>
<sequence length="43" mass="4402">MRPRTALRNVDSGAVPVRDGKDPAGPVVTIGAGALQAFVDGLR</sequence>
<reference evidence="3" key="1">
    <citation type="journal article" date="2014" name="Int. J. Syst. Evol. Microbiol.">
        <title>Complete genome sequence of Corynebacterium casei LMG S-19264T (=DSM 44701T), isolated from a smear-ripened cheese.</title>
        <authorList>
            <consortium name="US DOE Joint Genome Institute (JGI-PGF)"/>
            <person name="Walter F."/>
            <person name="Albersmeier A."/>
            <person name="Kalinowski J."/>
            <person name="Ruckert C."/>
        </authorList>
    </citation>
    <scope>NUCLEOTIDE SEQUENCE</scope>
    <source>
        <strain evidence="3">JCM 4654</strain>
    </source>
</reference>
<accession>A0A919CWS1</accession>
<proteinExistence type="predicted"/>